<gene>
    <name evidence="7" type="ORF">NDU88_007516</name>
</gene>
<evidence type="ECO:0000313" key="7">
    <source>
        <dbReference type="EMBL" id="KAJ1154773.1"/>
    </source>
</evidence>
<dbReference type="AlphaFoldDB" id="A0AAV7RVA9"/>
<sequence length="421" mass="46491">MAKSSWWISARFERRVAVCDMSSHPLDTHLFEYFGIPTNRLNTVWESYTNGRSIVRLVGNHLPSNPFSRMDLQLIPVWEFKEYGRTRSVVRMIGTVLPFSPCPRPRFQSVSGQSAEDIETLKNSMVPSLADVAWLMNYGRESCTKFRNDIPTSIAVKPVQCSRPTEMSTISSSPDGTVQAGEHFPQNNETIQKIAALEEELARLRAQIAAIVAVQEQRDSVAAVSVLDSPSDVHTFQGRTSTPLSTSLHQPKMHPAPPPPPPPPLPPPPLPASTDVSNSVISLIKKRRAANNNHPTTNDPWKDSVESMPSMMDVLKDLNKIRLRAVERSPGGTPIMKKEKKQNSLSDPAALIASALKQKFAHHKNDDSFGKENQSYEGSPFSSPETPVFGRHLLKPIGKRPSLIGANQAANAVRVKVPAHV</sequence>
<protein>
    <recommendedName>
        <fullName evidence="4">Mitochondrial fission regulator</fullName>
    </recommendedName>
</protein>
<dbReference type="EMBL" id="JANPWB010000009">
    <property type="protein sequence ID" value="KAJ1154773.1"/>
    <property type="molecule type" value="Genomic_DNA"/>
</dbReference>
<feature type="region of interest" description="Disordered" evidence="6">
    <location>
        <begin position="232"/>
        <end position="306"/>
    </location>
</feature>
<name>A0AAV7RVA9_PLEWA</name>
<evidence type="ECO:0000256" key="5">
    <source>
        <dbReference type="SAM" id="Coils"/>
    </source>
</evidence>
<dbReference type="InterPro" id="IPR007972">
    <property type="entry name" value="Mtfr1"/>
</dbReference>
<organism evidence="7 8">
    <name type="scientific">Pleurodeles waltl</name>
    <name type="common">Iberian ribbed newt</name>
    <dbReference type="NCBI Taxonomy" id="8319"/>
    <lineage>
        <taxon>Eukaryota</taxon>
        <taxon>Metazoa</taxon>
        <taxon>Chordata</taxon>
        <taxon>Craniata</taxon>
        <taxon>Vertebrata</taxon>
        <taxon>Euteleostomi</taxon>
        <taxon>Amphibia</taxon>
        <taxon>Batrachia</taxon>
        <taxon>Caudata</taxon>
        <taxon>Salamandroidea</taxon>
        <taxon>Salamandridae</taxon>
        <taxon>Pleurodelinae</taxon>
        <taxon>Pleurodeles</taxon>
    </lineage>
</organism>
<reference evidence="7" key="1">
    <citation type="journal article" date="2022" name="bioRxiv">
        <title>Sequencing and chromosome-scale assembly of the giantPleurodeles waltlgenome.</title>
        <authorList>
            <person name="Brown T."/>
            <person name="Elewa A."/>
            <person name="Iarovenko S."/>
            <person name="Subramanian E."/>
            <person name="Araus A.J."/>
            <person name="Petzold A."/>
            <person name="Susuki M."/>
            <person name="Suzuki K.-i.T."/>
            <person name="Hayashi T."/>
            <person name="Toyoda A."/>
            <person name="Oliveira C."/>
            <person name="Osipova E."/>
            <person name="Leigh N.D."/>
            <person name="Simon A."/>
            <person name="Yun M.H."/>
        </authorList>
    </citation>
    <scope>NUCLEOTIDE SEQUENCE</scope>
    <source>
        <strain evidence="7">20211129_DDA</strain>
        <tissue evidence="7">Liver</tissue>
    </source>
</reference>
<feature type="compositionally biased region" description="Polar residues" evidence="6">
    <location>
        <begin position="290"/>
        <end position="299"/>
    </location>
</feature>
<evidence type="ECO:0000256" key="6">
    <source>
        <dbReference type="SAM" id="MobiDB-lite"/>
    </source>
</evidence>
<evidence type="ECO:0000256" key="2">
    <source>
        <dbReference type="ARBA" id="ARBA00005807"/>
    </source>
</evidence>
<feature type="compositionally biased region" description="Polar residues" evidence="6">
    <location>
        <begin position="371"/>
        <end position="385"/>
    </location>
</feature>
<accession>A0AAV7RVA9</accession>
<feature type="region of interest" description="Disordered" evidence="6">
    <location>
        <begin position="365"/>
        <end position="390"/>
    </location>
</feature>
<dbReference type="Pfam" id="PF05308">
    <property type="entry name" value="Mito_fiss_reg"/>
    <property type="match status" value="1"/>
</dbReference>
<comment type="similarity">
    <text evidence="2 4">Belongs to the MTFR1 family.</text>
</comment>
<comment type="function">
    <text evidence="4">Plays a role in mitochondrial aerobic respiration. Regulates mitochondrial organization and fission.</text>
</comment>
<dbReference type="PANTHER" id="PTHR14215">
    <property type="entry name" value="PROTEIN OF UNKNOWN FUNCTION DUF729"/>
    <property type="match status" value="1"/>
</dbReference>
<feature type="compositionally biased region" description="Polar residues" evidence="6">
    <location>
        <begin position="232"/>
        <end position="249"/>
    </location>
</feature>
<dbReference type="GO" id="GO:0000266">
    <property type="term" value="P:mitochondrial fission"/>
    <property type="evidence" value="ECO:0007669"/>
    <property type="project" value="UniProtKB-UniRule"/>
</dbReference>
<keyword evidence="3 4" id="KW-0496">Mitochondrion</keyword>
<keyword evidence="8" id="KW-1185">Reference proteome</keyword>
<dbReference type="Proteomes" id="UP001066276">
    <property type="component" value="Chromosome 5"/>
</dbReference>
<comment type="subcellular location">
    <subcellularLocation>
        <location evidence="1 4">Mitochondrion</location>
    </subcellularLocation>
</comment>
<evidence type="ECO:0000313" key="8">
    <source>
        <dbReference type="Proteomes" id="UP001066276"/>
    </source>
</evidence>
<feature type="coiled-coil region" evidence="5">
    <location>
        <begin position="187"/>
        <end position="214"/>
    </location>
</feature>
<evidence type="ECO:0000256" key="1">
    <source>
        <dbReference type="ARBA" id="ARBA00004173"/>
    </source>
</evidence>
<keyword evidence="5" id="KW-0175">Coiled coil</keyword>
<comment type="caution">
    <text evidence="7">The sequence shown here is derived from an EMBL/GenBank/DDBJ whole genome shotgun (WGS) entry which is preliminary data.</text>
</comment>
<dbReference type="GO" id="GO:0005739">
    <property type="term" value="C:mitochondrion"/>
    <property type="evidence" value="ECO:0007669"/>
    <property type="project" value="UniProtKB-SubCell"/>
</dbReference>
<dbReference type="PANTHER" id="PTHR14215:SF2">
    <property type="entry name" value="MITOCHONDRIAL FISSION REGULATOR 2"/>
    <property type="match status" value="1"/>
</dbReference>
<evidence type="ECO:0000256" key="4">
    <source>
        <dbReference type="RuleBase" id="RU369053"/>
    </source>
</evidence>
<evidence type="ECO:0000256" key="3">
    <source>
        <dbReference type="ARBA" id="ARBA00023128"/>
    </source>
</evidence>
<proteinExistence type="inferred from homology"/>
<feature type="compositionally biased region" description="Pro residues" evidence="6">
    <location>
        <begin position="254"/>
        <end position="271"/>
    </location>
</feature>
<dbReference type="GO" id="GO:0009060">
    <property type="term" value="P:aerobic respiration"/>
    <property type="evidence" value="ECO:0007669"/>
    <property type="project" value="UniProtKB-UniRule"/>
</dbReference>